<feature type="region of interest" description="Disordered" evidence="1">
    <location>
        <begin position="357"/>
        <end position="379"/>
    </location>
</feature>
<dbReference type="AlphaFoldDB" id="A0A420HWL5"/>
<evidence type="ECO:0000256" key="2">
    <source>
        <dbReference type="SAM" id="SignalP"/>
    </source>
</evidence>
<sequence length="406" mass="45962">MQLTVFPFLSAFVFNSVTASTDIDKQSGFNCGRVFFGKNVIRNAGSLVSRNLKRSSQISLVDGVSFHGRDSDHVGWPIRESGQIYGLSRSRENFYIVVDFSGKVKDVMVRLSNDDFTRCLRKKSRRKSLSLDTSNGYRCGQNFFGDEQLRGDVDKAISKLGQGLKYPIPLKGNLYPGHQYFTWPILNEKKANTSQWEQSPFHVILSRDGEIIDVVAKLKCNDFIKCERATKSLRHRFAKSSRLLKGQVPKNFDYFCAKSGHTFTTGYLRVCSASAFEILDRSWSPDRDGISNPKKPLYPMKHTTLPCSIDIPCILWPVLKVDFYTNKDVPGNEFLVLEVKSRKVKGVYTKAPDGFQACNQMDPKERSPPTTPNAGGLVRDRRGHLMALPGFDLKKYVDRTGRKNKK</sequence>
<dbReference type="OrthoDB" id="10419225at2759"/>
<name>A0A420HWL5_9PEZI</name>
<evidence type="ECO:0000313" key="3">
    <source>
        <dbReference type="EMBL" id="RKF61790.1"/>
    </source>
</evidence>
<feature type="chain" id="PRO_5019582244" evidence="2">
    <location>
        <begin position="20"/>
        <end position="406"/>
    </location>
</feature>
<keyword evidence="4" id="KW-1185">Reference proteome</keyword>
<feature type="signal peptide" evidence="2">
    <location>
        <begin position="1"/>
        <end position="19"/>
    </location>
</feature>
<keyword evidence="2" id="KW-0732">Signal</keyword>
<gene>
    <name evidence="3" type="ORF">OnM2_038062</name>
</gene>
<dbReference type="Proteomes" id="UP000286134">
    <property type="component" value="Unassembled WGS sequence"/>
</dbReference>
<reference evidence="3 4" key="1">
    <citation type="journal article" date="2018" name="BMC Genomics">
        <title>Comparative genome analyses reveal sequence features reflecting distinct modes of host-adaptation between dicot and monocot powdery mildew.</title>
        <authorList>
            <person name="Wu Y."/>
            <person name="Ma X."/>
            <person name="Pan Z."/>
            <person name="Kale S.D."/>
            <person name="Song Y."/>
            <person name="King H."/>
            <person name="Zhang Q."/>
            <person name="Presley C."/>
            <person name="Deng X."/>
            <person name="Wei C.I."/>
            <person name="Xiao S."/>
        </authorList>
    </citation>
    <scope>NUCLEOTIDE SEQUENCE [LARGE SCALE GENOMIC DNA]</scope>
    <source>
        <strain evidence="3">UMSG2</strain>
    </source>
</reference>
<dbReference type="SMR" id="A0A420HWL5"/>
<dbReference type="EMBL" id="MCFK01003889">
    <property type="protein sequence ID" value="RKF61790.1"/>
    <property type="molecule type" value="Genomic_DNA"/>
</dbReference>
<proteinExistence type="predicted"/>
<evidence type="ECO:0000256" key="1">
    <source>
        <dbReference type="SAM" id="MobiDB-lite"/>
    </source>
</evidence>
<comment type="caution">
    <text evidence="3">The sequence shown here is derived from an EMBL/GenBank/DDBJ whole genome shotgun (WGS) entry which is preliminary data.</text>
</comment>
<accession>A0A420HWL5</accession>
<evidence type="ECO:0000313" key="4">
    <source>
        <dbReference type="Proteomes" id="UP000286134"/>
    </source>
</evidence>
<protein>
    <submittedName>
        <fullName evidence="3">Uncharacterized protein</fullName>
    </submittedName>
</protein>
<organism evidence="3 4">
    <name type="scientific">Erysiphe neolycopersici</name>
    <dbReference type="NCBI Taxonomy" id="212602"/>
    <lineage>
        <taxon>Eukaryota</taxon>
        <taxon>Fungi</taxon>
        <taxon>Dikarya</taxon>
        <taxon>Ascomycota</taxon>
        <taxon>Pezizomycotina</taxon>
        <taxon>Leotiomycetes</taxon>
        <taxon>Erysiphales</taxon>
        <taxon>Erysiphaceae</taxon>
        <taxon>Erysiphe</taxon>
    </lineage>
</organism>